<reference evidence="1 2" key="1">
    <citation type="submission" date="2023-11" db="EMBL/GenBank/DDBJ databases">
        <authorList>
            <person name="Cook R."/>
            <person name="Crisci M."/>
            <person name="Pye H."/>
            <person name="Adriaenssens E."/>
            <person name="Santini J."/>
        </authorList>
    </citation>
    <scope>NUCLEOTIDE SEQUENCE [LARGE SCALE GENOMIC DNA]</scope>
    <source>
        <strain evidence="1">Lak_Megaphage_Sonny</strain>
    </source>
</reference>
<dbReference type="Proteomes" id="UP001358193">
    <property type="component" value="Segment"/>
</dbReference>
<accession>A0ABZ0Z5A7</accession>
<evidence type="ECO:0000313" key="2">
    <source>
        <dbReference type="Proteomes" id="UP001358193"/>
    </source>
</evidence>
<dbReference type="EMBL" id="OR769223">
    <property type="protein sequence ID" value="WQJ53350.1"/>
    <property type="molecule type" value="Genomic_DNA"/>
</dbReference>
<sequence length="170" mass="20267">MNAQKFLIYELLRRSGIINMLDIVKGTEITGLSKDEYIDIIQNYGKYAGMYKDAVANAAFEKFDKMHKLFKLYEMKRELERNIENSRMRVQDDSVKMYLNGLFRNADSRPLIYDNKVPEIYVLYADTTISLGWYMEYDDAFYDRQHNIKMAFNNKNILGWCYKSELFVQH</sequence>
<organism evidence="1 2">
    <name type="scientific">phage Lak_Megaphage_Sonny</name>
    <dbReference type="NCBI Taxonomy" id="3109229"/>
    <lineage>
        <taxon>Viruses</taxon>
        <taxon>Duplodnaviria</taxon>
        <taxon>Heunggongvirae</taxon>
        <taxon>Uroviricota</taxon>
        <taxon>Caudoviricetes</taxon>
        <taxon>Caudoviricetes code 15 clade</taxon>
    </lineage>
</organism>
<name>A0ABZ0Z5A7_9CAUD</name>
<keyword evidence="2" id="KW-1185">Reference proteome</keyword>
<evidence type="ECO:0000313" key="1">
    <source>
        <dbReference type="EMBL" id="WQJ53350.1"/>
    </source>
</evidence>
<protein>
    <submittedName>
        <fullName evidence="1">Uncharacterized protein</fullName>
    </submittedName>
</protein>
<proteinExistence type="predicted"/>